<evidence type="ECO:0000313" key="5">
    <source>
        <dbReference type="EMBL" id="MBO1430455.1"/>
    </source>
</evidence>
<dbReference type="PRINTS" id="PR00878">
    <property type="entry name" value="CHOLNESTRASE"/>
</dbReference>
<sequence length="498" mass="53955">MDASVVTTPAGEFRGLQHGVVRSFLGIPYAHAPTGARRWLAPEPIGAWNGVRNADAFGPASPQPALPPELTISPERATTTSEDCLYLNVWAPAPPQATAPVMVWIHGGGFFTGSGSESGYDGAHFAERGVVLVTLNYRLGPFGFLAHPELAATDPTRTTNNYGLLDQLCALQWVKTNIALFGGDPNNVTIFGESAGAAAVRCLMEMPAARGLFHRAILQSGGFGSSALGETAEPTLEAKLRVGLAYQKALGARSLAEMRDIPAGKLIDTMAFKFRETDRGLRWWPTPTALLPRSDTSDISAGIADVPVLLGTNANEGIFFANAFGTARLNYFGMSLGILGLSARKLFRENSPLSRTGAREGMRNLIADFFFVERAYQMAAQLSALGRRCYVYHFGRVAPKNRAAHRRANHTYEIPYVFGLPPDDDGYDAVDAAVSRAMQDYWISFARNGDPNVGGAPHWPAFADDDMSVMHFGDRPNVGPYPRSMVFDLLRRRRAATT</sequence>
<dbReference type="RefSeq" id="WP_173638842.1">
    <property type="nucleotide sequence ID" value="NZ_CP088282.1"/>
</dbReference>
<dbReference type="Proteomes" id="UP000692816">
    <property type="component" value="Unassembled WGS sequence"/>
</dbReference>
<comment type="caution">
    <text evidence="5">The sequence shown here is derived from an EMBL/GenBank/DDBJ whole genome shotgun (WGS) entry which is preliminary data.</text>
</comment>
<dbReference type="InterPro" id="IPR019826">
    <property type="entry name" value="Carboxylesterase_B_AS"/>
</dbReference>
<gene>
    <name evidence="5" type="ORF">J4P68_13515</name>
</gene>
<dbReference type="InterPro" id="IPR002018">
    <property type="entry name" value="CarbesteraseB"/>
</dbReference>
<reference evidence="5" key="1">
    <citation type="journal article" date="2021" name="Int. J. Syst. Evol. Microbiol.">
        <title>Bradyrhizobium septentrionale sp. nov. (sv. septentrionale) and Bradyrhizobium quebecense sp. nov. (sv. septentrionale) associated with legumes native to Canada possess rearranged symbiosis genes and numerous insertion sequences.</title>
        <authorList>
            <person name="Bromfield E.S.P."/>
            <person name="Cloutier S."/>
        </authorList>
    </citation>
    <scope>NUCLEOTIDE SEQUENCE</scope>
    <source>
        <strain evidence="5">12S5</strain>
    </source>
</reference>
<evidence type="ECO:0000313" key="6">
    <source>
        <dbReference type="Proteomes" id="UP000692816"/>
    </source>
</evidence>
<protein>
    <recommendedName>
        <fullName evidence="3">Carboxylic ester hydrolase</fullName>
        <ecNumber evidence="3">3.1.1.-</ecNumber>
    </recommendedName>
</protein>
<accession>A0ABS3MG96</accession>
<dbReference type="Pfam" id="PF00135">
    <property type="entry name" value="COesterase"/>
    <property type="match status" value="2"/>
</dbReference>
<keyword evidence="2 3" id="KW-0378">Hydrolase</keyword>
<dbReference type="EC" id="3.1.1.-" evidence="3"/>
<dbReference type="Gene3D" id="3.40.50.1820">
    <property type="entry name" value="alpha/beta hydrolase"/>
    <property type="match status" value="1"/>
</dbReference>
<dbReference type="InterPro" id="IPR029058">
    <property type="entry name" value="AB_hydrolase_fold"/>
</dbReference>
<organism evidence="5 6">
    <name type="scientific">Bradyrhizobium quebecense</name>
    <dbReference type="NCBI Taxonomy" id="2748629"/>
    <lineage>
        <taxon>Bacteria</taxon>
        <taxon>Pseudomonadati</taxon>
        <taxon>Pseudomonadota</taxon>
        <taxon>Alphaproteobacteria</taxon>
        <taxon>Hyphomicrobiales</taxon>
        <taxon>Nitrobacteraceae</taxon>
        <taxon>Bradyrhizobium</taxon>
    </lineage>
</organism>
<feature type="domain" description="Carboxylesterase type B" evidence="4">
    <location>
        <begin position="355"/>
        <end position="478"/>
    </location>
</feature>
<feature type="domain" description="Carboxylesterase type B" evidence="4">
    <location>
        <begin position="3"/>
        <end position="323"/>
    </location>
</feature>
<dbReference type="PROSITE" id="PS00941">
    <property type="entry name" value="CARBOXYLESTERASE_B_2"/>
    <property type="match status" value="1"/>
</dbReference>
<evidence type="ECO:0000256" key="3">
    <source>
        <dbReference type="RuleBase" id="RU361235"/>
    </source>
</evidence>
<name>A0ABS3MG96_9BRAD</name>
<dbReference type="InterPro" id="IPR019819">
    <property type="entry name" value="Carboxylesterase_B_CS"/>
</dbReference>
<dbReference type="InterPro" id="IPR000997">
    <property type="entry name" value="Cholinesterase"/>
</dbReference>
<dbReference type="PANTHER" id="PTHR43142:SF1">
    <property type="entry name" value="CARBOXYLIC ESTER HYDROLASE"/>
    <property type="match status" value="1"/>
</dbReference>
<dbReference type="PANTHER" id="PTHR43142">
    <property type="entry name" value="CARBOXYLIC ESTER HYDROLASE"/>
    <property type="match status" value="1"/>
</dbReference>
<proteinExistence type="inferred from homology"/>
<keyword evidence="6" id="KW-1185">Reference proteome</keyword>
<evidence type="ECO:0000259" key="4">
    <source>
        <dbReference type="Pfam" id="PF00135"/>
    </source>
</evidence>
<evidence type="ECO:0000256" key="1">
    <source>
        <dbReference type="ARBA" id="ARBA00005964"/>
    </source>
</evidence>
<dbReference type="EMBL" id="JAGEPA010000001">
    <property type="protein sequence ID" value="MBO1430455.1"/>
    <property type="molecule type" value="Genomic_DNA"/>
</dbReference>
<evidence type="ECO:0000256" key="2">
    <source>
        <dbReference type="ARBA" id="ARBA00022801"/>
    </source>
</evidence>
<dbReference type="SUPFAM" id="SSF53474">
    <property type="entry name" value="alpha/beta-Hydrolases"/>
    <property type="match status" value="1"/>
</dbReference>
<dbReference type="PROSITE" id="PS00122">
    <property type="entry name" value="CARBOXYLESTERASE_B_1"/>
    <property type="match status" value="1"/>
</dbReference>
<comment type="similarity">
    <text evidence="1 3">Belongs to the type-B carboxylesterase/lipase family.</text>
</comment>